<dbReference type="PRINTS" id="PR01438">
    <property type="entry name" value="UNVRSLSTRESS"/>
</dbReference>
<name>A0A6I4W9J2_9ACTN</name>
<protein>
    <submittedName>
        <fullName evidence="3">Universal stress protein</fullName>
    </submittedName>
</protein>
<dbReference type="InterPro" id="IPR006016">
    <property type="entry name" value="UspA"/>
</dbReference>
<dbReference type="Gene3D" id="3.40.50.620">
    <property type="entry name" value="HUPs"/>
    <property type="match status" value="2"/>
</dbReference>
<sequence length="267" mass="27272">MTTTLVVGVDGSAQSLTAVEWAAAEASRRKASLRAVCVTTPGPPDAESILDKAVSVARPHIPAPHLTTAVATGQPAAALIESATDASILIVGSRGRGGRTGLLLGSVALQVASHAPCPVISVRGNPRPTQGEVVVGIDGSPGSKAALDFAFKAAQVRSDRLRAVRAWTTPPPDATPHVPDPDLVADAEVETDLANALAEAGKPYPDVRVIPDAHQARPVRALTTASTRADLLVVGARGRGGFKNLLLGSVANAMLHRSACPVAVVHP</sequence>
<feature type="domain" description="UspA" evidence="2">
    <location>
        <begin position="133"/>
        <end position="266"/>
    </location>
</feature>
<dbReference type="OrthoDB" id="9816117at2"/>
<dbReference type="EMBL" id="WUTW01000003">
    <property type="protein sequence ID" value="MXQ65843.1"/>
    <property type="molecule type" value="Genomic_DNA"/>
</dbReference>
<accession>A0A6I4W9J2</accession>
<comment type="caution">
    <text evidence="3">The sequence shown here is derived from an EMBL/GenBank/DDBJ whole genome shotgun (WGS) entry which is preliminary data.</text>
</comment>
<dbReference type="PANTHER" id="PTHR46268:SF6">
    <property type="entry name" value="UNIVERSAL STRESS PROTEIN UP12"/>
    <property type="match status" value="1"/>
</dbReference>
<dbReference type="InterPro" id="IPR014729">
    <property type="entry name" value="Rossmann-like_a/b/a_fold"/>
</dbReference>
<evidence type="ECO:0000313" key="3">
    <source>
        <dbReference type="EMBL" id="MXQ65843.1"/>
    </source>
</evidence>
<dbReference type="SUPFAM" id="SSF52402">
    <property type="entry name" value="Adenine nucleotide alpha hydrolases-like"/>
    <property type="match status" value="2"/>
</dbReference>
<evidence type="ECO:0000256" key="1">
    <source>
        <dbReference type="ARBA" id="ARBA00008791"/>
    </source>
</evidence>
<comment type="similarity">
    <text evidence="1">Belongs to the universal stress protein A family.</text>
</comment>
<proteinExistence type="inferred from homology"/>
<dbReference type="Proteomes" id="UP000431901">
    <property type="component" value="Unassembled WGS sequence"/>
</dbReference>
<dbReference type="AlphaFoldDB" id="A0A6I4W9J2"/>
<feature type="domain" description="UspA" evidence="2">
    <location>
        <begin position="1"/>
        <end position="123"/>
    </location>
</feature>
<reference evidence="3 4" key="1">
    <citation type="submission" date="2019-12" db="EMBL/GenBank/DDBJ databases">
        <title>Nocardia macrotermitis sp. nov. and Nocardia aurantia sp. nov., isolated from the gut of the fungus growing-termite Macrotermes natalensis.</title>
        <authorList>
            <person name="Christine B."/>
            <person name="Rene B."/>
        </authorList>
    </citation>
    <scope>NUCLEOTIDE SEQUENCE [LARGE SCALE GENOMIC DNA]</scope>
    <source>
        <strain evidence="3 4">DSM 102126</strain>
    </source>
</reference>
<gene>
    <name evidence="3" type="ORF">GQ466_17615</name>
</gene>
<dbReference type="PANTHER" id="PTHR46268">
    <property type="entry name" value="STRESS RESPONSE PROTEIN NHAX"/>
    <property type="match status" value="1"/>
</dbReference>
<evidence type="ECO:0000313" key="4">
    <source>
        <dbReference type="Proteomes" id="UP000431901"/>
    </source>
</evidence>
<evidence type="ECO:0000259" key="2">
    <source>
        <dbReference type="Pfam" id="PF00582"/>
    </source>
</evidence>
<dbReference type="Pfam" id="PF00582">
    <property type="entry name" value="Usp"/>
    <property type="match status" value="2"/>
</dbReference>
<organism evidence="3 4">
    <name type="scientific">Actinomadura rayongensis</name>
    <dbReference type="NCBI Taxonomy" id="1429076"/>
    <lineage>
        <taxon>Bacteria</taxon>
        <taxon>Bacillati</taxon>
        <taxon>Actinomycetota</taxon>
        <taxon>Actinomycetes</taxon>
        <taxon>Streptosporangiales</taxon>
        <taxon>Thermomonosporaceae</taxon>
        <taxon>Actinomadura</taxon>
    </lineage>
</organism>
<dbReference type="RefSeq" id="WP_161104060.1">
    <property type="nucleotide sequence ID" value="NZ_JBHLYI010000004.1"/>
</dbReference>
<dbReference type="InterPro" id="IPR006015">
    <property type="entry name" value="Universal_stress_UspA"/>
</dbReference>
<keyword evidence="4" id="KW-1185">Reference proteome</keyword>